<dbReference type="Gene3D" id="3.20.20.80">
    <property type="entry name" value="Glycosidases"/>
    <property type="match status" value="1"/>
</dbReference>
<keyword evidence="5" id="KW-0732">Signal</keyword>
<keyword evidence="1 3" id="KW-0378">Hydrolase</keyword>
<feature type="compositionally biased region" description="Polar residues" evidence="4">
    <location>
        <begin position="51"/>
        <end position="66"/>
    </location>
</feature>
<dbReference type="Proteomes" id="UP000670947">
    <property type="component" value="Unassembled WGS sequence"/>
</dbReference>
<comment type="similarity">
    <text evidence="3">Belongs to the glycosyl hydrolase 5 (cellulase A) family.</text>
</comment>
<dbReference type="PANTHER" id="PTHR31297:SF13">
    <property type="entry name" value="PUTATIVE-RELATED"/>
    <property type="match status" value="1"/>
</dbReference>
<evidence type="ECO:0000256" key="4">
    <source>
        <dbReference type="SAM" id="MobiDB-lite"/>
    </source>
</evidence>
<evidence type="ECO:0000259" key="6">
    <source>
        <dbReference type="Pfam" id="PF00150"/>
    </source>
</evidence>
<feature type="region of interest" description="Disordered" evidence="4">
    <location>
        <begin position="35"/>
        <end position="66"/>
    </location>
</feature>
<dbReference type="PANTHER" id="PTHR31297">
    <property type="entry name" value="GLUCAN ENDO-1,6-BETA-GLUCOSIDASE B"/>
    <property type="match status" value="1"/>
</dbReference>
<keyword evidence="8" id="KW-1185">Reference proteome</keyword>
<dbReference type="InterPro" id="IPR017853">
    <property type="entry name" value="GH"/>
</dbReference>
<dbReference type="SUPFAM" id="SSF51445">
    <property type="entry name" value="(Trans)glycosidases"/>
    <property type="match status" value="1"/>
</dbReference>
<dbReference type="RefSeq" id="WP_208846688.1">
    <property type="nucleotide sequence ID" value="NZ_JAGGDJ010000002.1"/>
</dbReference>
<dbReference type="EMBL" id="JAGGDJ010000002">
    <property type="protein sequence ID" value="MBO7743685.1"/>
    <property type="molecule type" value="Genomic_DNA"/>
</dbReference>
<feature type="chain" id="PRO_5045402694" evidence="5">
    <location>
        <begin position="25"/>
        <end position="546"/>
    </location>
</feature>
<reference evidence="7 8" key="1">
    <citation type="submission" date="2021-03" db="EMBL/GenBank/DDBJ databases">
        <title>Paenibacillus artemisicola MWE-103 whole genome sequence.</title>
        <authorList>
            <person name="Ham Y.J."/>
        </authorList>
    </citation>
    <scope>NUCLEOTIDE SEQUENCE [LARGE SCALE GENOMIC DNA]</scope>
    <source>
        <strain evidence="7 8">MWE-103</strain>
    </source>
</reference>
<name>A0ABS3W5U7_9BACL</name>
<feature type="domain" description="Glycoside hydrolase family 5" evidence="6">
    <location>
        <begin position="144"/>
        <end position="407"/>
    </location>
</feature>
<feature type="compositionally biased region" description="Low complexity" evidence="4">
    <location>
        <begin position="35"/>
        <end position="49"/>
    </location>
</feature>
<evidence type="ECO:0000313" key="8">
    <source>
        <dbReference type="Proteomes" id="UP000670947"/>
    </source>
</evidence>
<dbReference type="InterPro" id="IPR050386">
    <property type="entry name" value="Glycosyl_hydrolase_5"/>
</dbReference>
<evidence type="ECO:0000313" key="7">
    <source>
        <dbReference type="EMBL" id="MBO7743685.1"/>
    </source>
</evidence>
<dbReference type="InterPro" id="IPR001547">
    <property type="entry name" value="Glyco_hydro_5"/>
</dbReference>
<evidence type="ECO:0000256" key="5">
    <source>
        <dbReference type="SAM" id="SignalP"/>
    </source>
</evidence>
<gene>
    <name evidence="7" type="ORF">I8J29_05720</name>
</gene>
<feature type="signal peptide" evidence="5">
    <location>
        <begin position="1"/>
        <end position="24"/>
    </location>
</feature>
<comment type="caution">
    <text evidence="7">The sequence shown here is derived from an EMBL/GenBank/DDBJ whole genome shotgun (WGS) entry which is preliminary data.</text>
</comment>
<accession>A0ABS3W5U7</accession>
<evidence type="ECO:0000256" key="3">
    <source>
        <dbReference type="RuleBase" id="RU361153"/>
    </source>
</evidence>
<organism evidence="7 8">
    <name type="scientific">Paenibacillus artemisiicola</name>
    <dbReference type="NCBI Taxonomy" id="1172618"/>
    <lineage>
        <taxon>Bacteria</taxon>
        <taxon>Bacillati</taxon>
        <taxon>Bacillota</taxon>
        <taxon>Bacilli</taxon>
        <taxon>Bacillales</taxon>
        <taxon>Paenibacillaceae</taxon>
        <taxon>Paenibacillus</taxon>
    </lineage>
</organism>
<sequence>MVVNTRKIQLALAAAAVLLTGSLAGCTPNGNGVNAAGNENEGNKAGADASTPGNANKGTAENEGASQTRSFTYGWRRATMDFLKVEGRRIVDGRGREVRLRGFSFASWLNWENFILGMPGHETGVRQALVSVLGAERAEHFFTSFLNHFIQADDFRFIRSLGCNLVRIPFNYRHFESDEAPYGYLPEGFAWLDQAVGWARDNGIYVILDMHAAQGGQNPNFHSDTITGHAAFWDHQSHRDRASALWREIARRYRDEPAIAGYDLLNEPIPPHISQLNRFYLEAVRAIREVDERHIVFIEGDGYATRFDELDPPFDENAVYSMHYYSACGMGNTEYPGTDPHSGRYWDREALKREYIERSAFMRKHGVPNWFGETSVTFPASVSQASRMRFLEDTLSIAEEQGDSWTFGIYKDLGKTGIVHVDPASEWVRRTAPVSRAIDALHCNPFADHADENDWIALCRKLGNHIHQTIGGLDGSASAEELNRTVLFRLSECIAPVQLQIPFARQFSALSEAEIDGMMQSFLLRNCRRHEGWADIVRRTTGADAQ</sequence>
<evidence type="ECO:0000256" key="1">
    <source>
        <dbReference type="ARBA" id="ARBA00022801"/>
    </source>
</evidence>
<dbReference type="PROSITE" id="PS51257">
    <property type="entry name" value="PROKAR_LIPOPROTEIN"/>
    <property type="match status" value="1"/>
</dbReference>
<keyword evidence="2 3" id="KW-0326">Glycosidase</keyword>
<evidence type="ECO:0000256" key="2">
    <source>
        <dbReference type="ARBA" id="ARBA00023295"/>
    </source>
</evidence>
<protein>
    <submittedName>
        <fullName evidence="7">Cellulase family glycosylhydrolase</fullName>
    </submittedName>
</protein>
<proteinExistence type="inferred from homology"/>
<dbReference type="Pfam" id="PF00150">
    <property type="entry name" value="Cellulase"/>
    <property type="match status" value="1"/>
</dbReference>